<protein>
    <submittedName>
        <fullName evidence="3">PEP-CTERM sorting domain-containing protein</fullName>
    </submittedName>
</protein>
<dbReference type="EMBL" id="SPVG01000178">
    <property type="protein sequence ID" value="TFW18866.1"/>
    <property type="molecule type" value="Genomic_DNA"/>
</dbReference>
<dbReference type="AlphaFoldDB" id="A0A4Y9SA97"/>
<accession>A0A4Y9SA97</accession>
<evidence type="ECO:0000256" key="1">
    <source>
        <dbReference type="SAM" id="SignalP"/>
    </source>
</evidence>
<feature type="signal peptide" evidence="1">
    <location>
        <begin position="1"/>
        <end position="24"/>
    </location>
</feature>
<gene>
    <name evidence="3" type="ORF">E4L98_17220</name>
</gene>
<feature type="chain" id="PRO_5021500769" evidence="1">
    <location>
        <begin position="25"/>
        <end position="222"/>
    </location>
</feature>
<evidence type="ECO:0000259" key="2">
    <source>
        <dbReference type="Pfam" id="PF07589"/>
    </source>
</evidence>
<keyword evidence="1" id="KW-0732">Signal</keyword>
<reference evidence="3 4" key="1">
    <citation type="submission" date="2019-03" db="EMBL/GenBank/DDBJ databases">
        <title>Draft Genome Sequence of Duganella callidus sp. nov., a Novel Duganella Species Isolated from Cultivated Soil.</title>
        <authorList>
            <person name="Raths R."/>
            <person name="Peta V."/>
            <person name="Bucking H."/>
        </authorList>
    </citation>
    <scope>NUCLEOTIDE SEQUENCE [LARGE SCALE GENOMIC DNA]</scope>
    <source>
        <strain evidence="3 4">DN04</strain>
    </source>
</reference>
<evidence type="ECO:0000313" key="4">
    <source>
        <dbReference type="Proteomes" id="UP000297729"/>
    </source>
</evidence>
<proteinExistence type="predicted"/>
<dbReference type="NCBIfam" id="TIGR02595">
    <property type="entry name" value="PEP_CTERM"/>
    <property type="match status" value="1"/>
</dbReference>
<dbReference type="RefSeq" id="WP_135202776.1">
    <property type="nucleotide sequence ID" value="NZ_SPVG01000178.1"/>
</dbReference>
<dbReference type="InterPro" id="IPR013424">
    <property type="entry name" value="Ice-binding_C"/>
</dbReference>
<dbReference type="Proteomes" id="UP000297729">
    <property type="component" value="Unassembled WGS sequence"/>
</dbReference>
<keyword evidence="4" id="KW-1185">Reference proteome</keyword>
<organism evidence="3 4">
    <name type="scientific">Duganella callida</name>
    <dbReference type="NCBI Taxonomy" id="2561932"/>
    <lineage>
        <taxon>Bacteria</taxon>
        <taxon>Pseudomonadati</taxon>
        <taxon>Pseudomonadota</taxon>
        <taxon>Betaproteobacteria</taxon>
        <taxon>Burkholderiales</taxon>
        <taxon>Oxalobacteraceae</taxon>
        <taxon>Telluria group</taxon>
        <taxon>Duganella</taxon>
    </lineage>
</organism>
<sequence>MEFPSVKSVFASAVMLLAATAAHAELTVFTSQASYQAAVGKTGVDTFNDLDIFDRYDSAMARMAGDYAYSVSAGPKNPHMYPGGDIDGDWWLTTSNDGDALTMSQFGSNIKGAGGQFFTTDMGGYSEPGFSVLVTGVDSTGATLSYEIKNSQVNSFLGFVTTGHMISVSVSSIHGDADYVWPTVENFQLSVAAVPEPSTYAMLLGGLGLVGAMARRRQQRQA</sequence>
<dbReference type="Pfam" id="PF07589">
    <property type="entry name" value="PEP-CTERM"/>
    <property type="match status" value="1"/>
</dbReference>
<name>A0A4Y9SA97_9BURK</name>
<comment type="caution">
    <text evidence="3">The sequence shown here is derived from an EMBL/GenBank/DDBJ whole genome shotgun (WGS) entry which is preliminary data.</text>
</comment>
<dbReference type="NCBIfam" id="NF035944">
    <property type="entry name" value="PEPxxWA-CTERM"/>
    <property type="match status" value="1"/>
</dbReference>
<dbReference type="OrthoDB" id="8565395at2"/>
<evidence type="ECO:0000313" key="3">
    <source>
        <dbReference type="EMBL" id="TFW18866.1"/>
    </source>
</evidence>
<feature type="domain" description="Ice-binding protein C-terminal" evidence="2">
    <location>
        <begin position="193"/>
        <end position="217"/>
    </location>
</feature>